<organism evidence="1 2">
    <name type="scientific">Streptomyces amakusaensis</name>
    <dbReference type="NCBI Taxonomy" id="67271"/>
    <lineage>
        <taxon>Bacteria</taxon>
        <taxon>Bacillati</taxon>
        <taxon>Actinomycetota</taxon>
        <taxon>Actinomycetes</taxon>
        <taxon>Kitasatosporales</taxon>
        <taxon>Streptomycetaceae</taxon>
        <taxon>Streptomyces</taxon>
    </lineage>
</organism>
<dbReference type="PROSITE" id="PS51257">
    <property type="entry name" value="PROKAR_LIPOPROTEIN"/>
    <property type="match status" value="1"/>
</dbReference>
<evidence type="ECO:0008006" key="3">
    <source>
        <dbReference type="Google" id="ProtNLM"/>
    </source>
</evidence>
<dbReference type="Proteomes" id="UP001596160">
    <property type="component" value="Unassembled WGS sequence"/>
</dbReference>
<dbReference type="EMBL" id="JBHSKP010000004">
    <property type="protein sequence ID" value="MFC5151715.1"/>
    <property type="molecule type" value="Genomic_DNA"/>
</dbReference>
<comment type="caution">
    <text evidence="1">The sequence shown here is derived from an EMBL/GenBank/DDBJ whole genome shotgun (WGS) entry which is preliminary data.</text>
</comment>
<proteinExistence type="predicted"/>
<keyword evidence="2" id="KW-1185">Reference proteome</keyword>
<name>A0ABW0AHR1_9ACTN</name>
<accession>A0ABW0AHR1</accession>
<sequence>MAIRPTRNPLTILVVTAALLLLAVPAGYFVLTYGCGDREDRLAAALAGDPALNAAPDGARKGESYRECDEDDLFVSVGTEFAHEGSPKDPLAPHLGAARAEGWRPVAGFDCYSKRLDGRTAYLTVDAAGAGRVEVSITANHEGDEWC</sequence>
<evidence type="ECO:0000313" key="2">
    <source>
        <dbReference type="Proteomes" id="UP001596160"/>
    </source>
</evidence>
<reference evidence="2" key="1">
    <citation type="journal article" date="2019" name="Int. J. Syst. Evol. Microbiol.">
        <title>The Global Catalogue of Microorganisms (GCM) 10K type strain sequencing project: providing services to taxonomists for standard genome sequencing and annotation.</title>
        <authorList>
            <consortium name="The Broad Institute Genomics Platform"/>
            <consortium name="The Broad Institute Genome Sequencing Center for Infectious Disease"/>
            <person name="Wu L."/>
            <person name="Ma J."/>
        </authorList>
    </citation>
    <scope>NUCLEOTIDE SEQUENCE [LARGE SCALE GENOMIC DNA]</scope>
    <source>
        <strain evidence="2">PCU 266</strain>
    </source>
</reference>
<protein>
    <recommendedName>
        <fullName evidence="3">Secreted protein</fullName>
    </recommendedName>
</protein>
<gene>
    <name evidence="1" type="ORF">ACFPRH_08215</name>
</gene>
<dbReference type="RefSeq" id="WP_344476500.1">
    <property type="nucleotide sequence ID" value="NZ_BAAASB010000006.1"/>
</dbReference>
<evidence type="ECO:0000313" key="1">
    <source>
        <dbReference type="EMBL" id="MFC5151715.1"/>
    </source>
</evidence>